<proteinExistence type="predicted"/>
<gene>
    <name evidence="2" type="ORF">SAMN04324258_4152</name>
</gene>
<sequence>MSEQTTPTTTGTTLDSVVFDTPDMEGSAAFWRGLTGSTRTTEQEDDWITIVTPDGWGLAFQLAPDLVRAEWPGQEHPQQAHLDLRVPDVPAAVERAVALGATVLRESPGWTTLADPAGHPFDLCHAPDNDGLTVMGVTFDVPDASAAAAFWSRALGDPVVYDADGMAMLGGERAVLFQQVEDYAAPSWPDPARPQQLHLDLEVPSGGMEAAERAVLAAGATRLPGGGETFRVFADPAGHPFCLCGS</sequence>
<dbReference type="STRING" id="526729.SAMN04324258_4152"/>
<reference evidence="2 3" key="1">
    <citation type="submission" date="2017-02" db="EMBL/GenBank/DDBJ databases">
        <authorList>
            <person name="Peterson S.W."/>
        </authorList>
    </citation>
    <scope>NUCLEOTIDE SEQUENCE [LARGE SCALE GENOMIC DNA]</scope>
    <source>
        <strain evidence="2 3">DSM 21481</strain>
    </source>
</reference>
<protein>
    <recommendedName>
        <fullName evidence="1">VOC domain-containing protein</fullName>
    </recommendedName>
</protein>
<dbReference type="PROSITE" id="PS51819">
    <property type="entry name" value="VOC"/>
    <property type="match status" value="2"/>
</dbReference>
<dbReference type="InterPro" id="IPR029068">
    <property type="entry name" value="Glyas_Bleomycin-R_OHBP_Dase"/>
</dbReference>
<evidence type="ECO:0000259" key="1">
    <source>
        <dbReference type="PROSITE" id="PS51819"/>
    </source>
</evidence>
<dbReference type="Proteomes" id="UP000189777">
    <property type="component" value="Unassembled WGS sequence"/>
</dbReference>
<dbReference type="PANTHER" id="PTHR35908">
    <property type="entry name" value="HYPOTHETICAL FUSION PROTEIN"/>
    <property type="match status" value="1"/>
</dbReference>
<dbReference type="Gene3D" id="3.10.180.10">
    <property type="entry name" value="2,3-Dihydroxybiphenyl 1,2-Dioxygenase, domain 1"/>
    <property type="match status" value="2"/>
</dbReference>
<dbReference type="InterPro" id="IPR037523">
    <property type="entry name" value="VOC_core"/>
</dbReference>
<evidence type="ECO:0000313" key="2">
    <source>
        <dbReference type="EMBL" id="SKC81068.1"/>
    </source>
</evidence>
<dbReference type="CDD" id="cd06587">
    <property type="entry name" value="VOC"/>
    <property type="match status" value="2"/>
</dbReference>
<feature type="domain" description="VOC" evidence="1">
    <location>
        <begin position="13"/>
        <end position="137"/>
    </location>
</feature>
<dbReference type="PANTHER" id="PTHR35908:SF1">
    <property type="entry name" value="CONSERVED PROTEIN"/>
    <property type="match status" value="1"/>
</dbReference>
<keyword evidence="3" id="KW-1185">Reference proteome</keyword>
<name>A0A1T5LZV5_9MICO</name>
<organism evidence="2 3">
    <name type="scientific">Krasilnikoviella flava</name>
    <dbReference type="NCBI Taxonomy" id="526729"/>
    <lineage>
        <taxon>Bacteria</taxon>
        <taxon>Bacillati</taxon>
        <taxon>Actinomycetota</taxon>
        <taxon>Actinomycetes</taxon>
        <taxon>Micrococcales</taxon>
        <taxon>Promicromonosporaceae</taxon>
        <taxon>Krasilnikoviella</taxon>
    </lineage>
</organism>
<dbReference type="RefSeq" id="WP_079576486.1">
    <property type="nucleotide sequence ID" value="NZ_FUZQ01000008.1"/>
</dbReference>
<dbReference type="AlphaFoldDB" id="A0A1T5LZV5"/>
<dbReference type="EMBL" id="FUZQ01000008">
    <property type="protein sequence ID" value="SKC81068.1"/>
    <property type="molecule type" value="Genomic_DNA"/>
</dbReference>
<feature type="domain" description="VOC" evidence="1">
    <location>
        <begin position="133"/>
        <end position="246"/>
    </location>
</feature>
<evidence type="ECO:0000313" key="3">
    <source>
        <dbReference type="Proteomes" id="UP000189777"/>
    </source>
</evidence>
<dbReference type="SUPFAM" id="SSF54593">
    <property type="entry name" value="Glyoxalase/Bleomycin resistance protein/Dihydroxybiphenyl dioxygenase"/>
    <property type="match status" value="2"/>
</dbReference>
<dbReference type="Pfam" id="PF18029">
    <property type="entry name" value="Glyoxalase_6"/>
    <property type="match status" value="2"/>
</dbReference>
<dbReference type="InterPro" id="IPR041581">
    <property type="entry name" value="Glyoxalase_6"/>
</dbReference>
<accession>A0A1T5LZV5</accession>
<dbReference type="OrthoDB" id="1645442at2"/>